<feature type="compositionally biased region" description="Low complexity" evidence="1">
    <location>
        <begin position="469"/>
        <end position="483"/>
    </location>
</feature>
<feature type="region of interest" description="Disordered" evidence="1">
    <location>
        <begin position="451"/>
        <end position="608"/>
    </location>
</feature>
<sequence length="977" mass="99236">MSAAAASPATATTTLGAKTHAPVLGPVFAVLIVAIALLPVYEHGHVTQLRWAVQLPAVDEDADAGTGKGLQHHHAAFFSSLGAGAAQPCAAPAAGSMGPGSQTAASSSADAASPPAHGPGSSPPASSFTAAGDSSRSSAATRPAASELASPFQQVECKSRAEEELTAQQQSTGASAKLGEPVSPLPVAVPTCEPSELPRRSPSPEYVSARSHFSAATHSHSRSGSGNSAGRATTAAAAADPPTADRGGRRAHVGATEVPCPAAAAAAQAALAPAGPEGSQEGAPAQKPTPELGAAPREPSPSPAVVGLGAYARHPREFWAFDVLDPAHLVSSFWARPSMLLGLHVLTALYLAAVLLLERFNKSNLGPWWTTYFTHWALAVFSLSAAVAAINTARCLPLLVSSAPRPDNSPSRTNWGSSLAVRARVEGRRGGRMQQGGGAVTGAVSKRWAGVAKGEEARAGADIEHGRPSTRGPGPSPSSISGSISGGGSQGIRPRGPLGAAAAAAAGEATTGTNARTDSSANSGTGMPDQQQQPMQTPPACDNMSAGPRNTAGGDDLCATEQHLHRSQATARAADINCRSHPPHKTPEGGSTDATVNASANGSTAPPHPHAGLLKRLARTMPLGPLAAAATAQRRPQPGAGSHNIRGSRETSNASGRGWRAAFRPLGAHVAADAGLAELPRSSRSSSFSGSSTGSSGASGASRVYGLRQAPRQPPGTGTEAGLAAAVGGQEGAGDVDEESGAGLKATPEGQVQHNTHVAPTAATSTAVHGHDADSVPGLKWDALSVAHCLGLEVSVVTALFVTLVYWVGLVGLAGESFDTRSAPNYMKHAANSGLALLHVVAARLPLVSVHFTAFLLFLAAYCVFLWVYGELSGVWRYGLNWTTPRGVAGEVVLVVLALLVFLLWYGVARMREHRGRLRVIRVGEFAFVDTAGLLEEACGQAEGQPHASGARHAMEAGEEDEGYLAGGGDRAGGSNV</sequence>
<evidence type="ECO:0000256" key="2">
    <source>
        <dbReference type="SAM" id="Phobius"/>
    </source>
</evidence>
<keyword evidence="2" id="KW-0472">Membrane</keyword>
<evidence type="ECO:0000313" key="4">
    <source>
        <dbReference type="Proteomes" id="UP000613740"/>
    </source>
</evidence>
<feature type="compositionally biased region" description="Polar residues" evidence="1">
    <location>
        <begin position="214"/>
        <end position="228"/>
    </location>
</feature>
<feature type="compositionally biased region" description="Low complexity" evidence="1">
    <location>
        <begin position="89"/>
        <end position="146"/>
    </location>
</feature>
<feature type="transmembrane region" description="Helical" evidence="2">
    <location>
        <begin position="369"/>
        <end position="390"/>
    </location>
</feature>
<feature type="region of interest" description="Disordered" evidence="1">
    <location>
        <begin position="269"/>
        <end position="301"/>
    </location>
</feature>
<keyword evidence="4" id="KW-1185">Reference proteome</keyword>
<dbReference type="EMBL" id="JAEHOD010000015">
    <property type="protein sequence ID" value="KAG2449007.1"/>
    <property type="molecule type" value="Genomic_DNA"/>
</dbReference>
<dbReference type="PANTHER" id="PTHR12242">
    <property type="entry name" value="OS02G0130600 PROTEIN-RELATED"/>
    <property type="match status" value="1"/>
</dbReference>
<feature type="compositionally biased region" description="Low complexity" evidence="1">
    <location>
        <begin position="229"/>
        <end position="245"/>
    </location>
</feature>
<keyword evidence="2" id="KW-0812">Transmembrane</keyword>
<feature type="compositionally biased region" description="Basic and acidic residues" evidence="1">
    <location>
        <begin position="453"/>
        <end position="467"/>
    </location>
</feature>
<feature type="compositionally biased region" description="Low complexity" evidence="1">
    <location>
        <begin position="524"/>
        <end position="539"/>
    </location>
</feature>
<feature type="region of interest" description="Disordered" evidence="1">
    <location>
        <begin position="679"/>
        <end position="702"/>
    </location>
</feature>
<dbReference type="OrthoDB" id="419711at2759"/>
<comment type="caution">
    <text evidence="3">The sequence shown here is derived from an EMBL/GenBank/DDBJ whole genome shotgun (WGS) entry which is preliminary data.</text>
</comment>
<feature type="transmembrane region" description="Helical" evidence="2">
    <location>
        <begin position="888"/>
        <end position="909"/>
    </location>
</feature>
<gene>
    <name evidence="3" type="ORF">HYH02_005761</name>
</gene>
<feature type="transmembrane region" description="Helical" evidence="2">
    <location>
        <begin position="794"/>
        <end position="814"/>
    </location>
</feature>
<feature type="compositionally biased region" description="Low complexity" evidence="1">
    <location>
        <begin position="628"/>
        <end position="640"/>
    </location>
</feature>
<feature type="compositionally biased region" description="Low complexity" evidence="1">
    <location>
        <begin position="491"/>
        <end position="515"/>
    </location>
</feature>
<feature type="region of interest" description="Disordered" evidence="1">
    <location>
        <begin position="730"/>
        <end position="751"/>
    </location>
</feature>
<feature type="region of interest" description="Disordered" evidence="1">
    <location>
        <begin position="944"/>
        <end position="977"/>
    </location>
</feature>
<dbReference type="PANTHER" id="PTHR12242:SF1">
    <property type="entry name" value="MYND-TYPE DOMAIN-CONTAINING PROTEIN"/>
    <property type="match status" value="1"/>
</dbReference>
<feature type="region of interest" description="Disordered" evidence="1">
    <location>
        <begin position="89"/>
        <end position="252"/>
    </location>
</feature>
<name>A0A835WK07_9CHLO</name>
<feature type="compositionally biased region" description="Low complexity" evidence="1">
    <location>
        <begin position="682"/>
        <end position="702"/>
    </location>
</feature>
<feature type="region of interest" description="Disordered" evidence="1">
    <location>
        <begin position="628"/>
        <end position="657"/>
    </location>
</feature>
<organism evidence="3 4">
    <name type="scientific">Chlamydomonas schloesseri</name>
    <dbReference type="NCBI Taxonomy" id="2026947"/>
    <lineage>
        <taxon>Eukaryota</taxon>
        <taxon>Viridiplantae</taxon>
        <taxon>Chlorophyta</taxon>
        <taxon>core chlorophytes</taxon>
        <taxon>Chlorophyceae</taxon>
        <taxon>CS clade</taxon>
        <taxon>Chlamydomonadales</taxon>
        <taxon>Chlamydomonadaceae</taxon>
        <taxon>Chlamydomonas</taxon>
    </lineage>
</organism>
<feature type="transmembrane region" description="Helical" evidence="2">
    <location>
        <begin position="339"/>
        <end position="357"/>
    </location>
</feature>
<feature type="transmembrane region" description="Helical" evidence="2">
    <location>
        <begin position="835"/>
        <end position="868"/>
    </location>
</feature>
<keyword evidence="2" id="KW-1133">Transmembrane helix</keyword>
<evidence type="ECO:0000256" key="1">
    <source>
        <dbReference type="SAM" id="MobiDB-lite"/>
    </source>
</evidence>
<accession>A0A835WK07</accession>
<feature type="compositionally biased region" description="Polar residues" evidence="1">
    <location>
        <begin position="592"/>
        <end position="604"/>
    </location>
</feature>
<evidence type="ECO:0000313" key="3">
    <source>
        <dbReference type="EMBL" id="KAG2449007.1"/>
    </source>
</evidence>
<dbReference type="GO" id="GO:0016020">
    <property type="term" value="C:membrane"/>
    <property type="evidence" value="ECO:0007669"/>
    <property type="project" value="TreeGrafter"/>
</dbReference>
<feature type="transmembrane region" description="Helical" evidence="2">
    <location>
        <begin position="21"/>
        <end position="41"/>
    </location>
</feature>
<protein>
    <submittedName>
        <fullName evidence="3">Uncharacterized protein</fullName>
    </submittedName>
</protein>
<dbReference type="Proteomes" id="UP000613740">
    <property type="component" value="Unassembled WGS sequence"/>
</dbReference>
<reference evidence="3" key="1">
    <citation type="journal article" date="2020" name="bioRxiv">
        <title>Comparative genomics of Chlamydomonas.</title>
        <authorList>
            <person name="Craig R.J."/>
            <person name="Hasan A.R."/>
            <person name="Ness R.W."/>
            <person name="Keightley P.D."/>
        </authorList>
    </citation>
    <scope>NUCLEOTIDE SEQUENCE</scope>
    <source>
        <strain evidence="3">CCAP 11/173</strain>
    </source>
</reference>
<dbReference type="AlphaFoldDB" id="A0A835WK07"/>
<feature type="compositionally biased region" description="Gly residues" evidence="1">
    <location>
        <begin position="965"/>
        <end position="977"/>
    </location>
</feature>
<proteinExistence type="predicted"/>